<evidence type="ECO:0000313" key="3">
    <source>
        <dbReference type="Proteomes" id="UP000298337"/>
    </source>
</evidence>
<feature type="transmembrane region" description="Helical" evidence="1">
    <location>
        <begin position="114"/>
        <end position="134"/>
    </location>
</feature>
<dbReference type="AlphaFoldDB" id="A0A4Z0NZ64"/>
<feature type="transmembrane region" description="Helical" evidence="1">
    <location>
        <begin position="85"/>
        <end position="108"/>
    </location>
</feature>
<comment type="caution">
    <text evidence="2">The sequence shown here is derived from an EMBL/GenBank/DDBJ whole genome shotgun (WGS) entry which is preliminary data.</text>
</comment>
<keyword evidence="3" id="KW-1185">Reference proteome</keyword>
<evidence type="ECO:0000313" key="2">
    <source>
        <dbReference type="EMBL" id="TGE04110.1"/>
    </source>
</evidence>
<proteinExistence type="predicted"/>
<dbReference type="EMBL" id="SRLA01000006">
    <property type="protein sequence ID" value="TGE04110.1"/>
    <property type="molecule type" value="Genomic_DNA"/>
</dbReference>
<name>A0A4Z0NZ64_9BACT</name>
<evidence type="ECO:0000256" key="1">
    <source>
        <dbReference type="SAM" id="Phobius"/>
    </source>
</evidence>
<keyword evidence="1" id="KW-0812">Transmembrane</keyword>
<gene>
    <name evidence="2" type="ORF">EU556_22840</name>
</gene>
<protein>
    <submittedName>
        <fullName evidence="2">Uncharacterized protein</fullName>
    </submittedName>
</protein>
<reference evidence="2 3" key="1">
    <citation type="submission" date="2019-04" db="EMBL/GenBank/DDBJ databases">
        <authorList>
            <person name="Feng G."/>
            <person name="Zhang J."/>
            <person name="Zhu H."/>
        </authorList>
    </citation>
    <scope>NUCLEOTIDE SEQUENCE [LARGE SCALE GENOMIC DNA]</scope>
    <source>
        <strain evidence="2 3">92R-1</strain>
    </source>
</reference>
<keyword evidence="1" id="KW-0472">Membrane</keyword>
<sequence>MCTASTSSFGKEKGKRQLRFKLILGTELCTCSLTREHTYHVEQKAPPTDYIRPLAINALLILNIFGAMALAISHQRDGYLGGLGYVLYAGLSILGSTVFNLAAFLWALTKHNTWGKIIYAVAALSFFVLSVLVLREFDQIGSLKPGG</sequence>
<accession>A0A4Z0NZ64</accession>
<organism evidence="2 3">
    <name type="scientific">Hymenobacter fodinae</name>
    <dbReference type="NCBI Taxonomy" id="2510796"/>
    <lineage>
        <taxon>Bacteria</taxon>
        <taxon>Pseudomonadati</taxon>
        <taxon>Bacteroidota</taxon>
        <taxon>Cytophagia</taxon>
        <taxon>Cytophagales</taxon>
        <taxon>Hymenobacteraceae</taxon>
        <taxon>Hymenobacter</taxon>
    </lineage>
</organism>
<keyword evidence="1" id="KW-1133">Transmembrane helix</keyword>
<feature type="transmembrane region" description="Helical" evidence="1">
    <location>
        <begin position="54"/>
        <end position="73"/>
    </location>
</feature>
<dbReference type="Proteomes" id="UP000298337">
    <property type="component" value="Unassembled WGS sequence"/>
</dbReference>